<evidence type="ECO:0000256" key="5">
    <source>
        <dbReference type="ARBA" id="ARBA00023136"/>
    </source>
</evidence>
<feature type="transmembrane region" description="Helical" evidence="6">
    <location>
        <begin position="84"/>
        <end position="107"/>
    </location>
</feature>
<dbReference type="Proteomes" id="UP000615234">
    <property type="component" value="Unassembled WGS sequence"/>
</dbReference>
<evidence type="ECO:0000256" key="3">
    <source>
        <dbReference type="ARBA" id="ARBA00022692"/>
    </source>
</evidence>
<dbReference type="InterPro" id="IPR005538">
    <property type="entry name" value="LrgA/CidA"/>
</dbReference>
<dbReference type="RefSeq" id="WP_117808180.1">
    <property type="nucleotide sequence ID" value="NZ_JACOOX010000002.1"/>
</dbReference>
<dbReference type="AlphaFoldDB" id="A0A8I0ANS6"/>
<dbReference type="PANTHER" id="PTHR33931">
    <property type="entry name" value="HOLIN-LIKE PROTEIN CIDA-RELATED"/>
    <property type="match status" value="1"/>
</dbReference>
<keyword evidence="5 6" id="KW-0472">Membrane</keyword>
<keyword evidence="4 6" id="KW-1133">Transmembrane helix</keyword>
<evidence type="ECO:0000256" key="6">
    <source>
        <dbReference type="SAM" id="Phobius"/>
    </source>
</evidence>
<comment type="caution">
    <text evidence="7">The sequence shown here is derived from an EMBL/GenBank/DDBJ whole genome shotgun (WGS) entry which is preliminary data.</text>
</comment>
<name>A0A8I0ANS6_9FIRM</name>
<feature type="transmembrane region" description="Helical" evidence="6">
    <location>
        <begin position="7"/>
        <end position="24"/>
    </location>
</feature>
<evidence type="ECO:0000256" key="1">
    <source>
        <dbReference type="ARBA" id="ARBA00004651"/>
    </source>
</evidence>
<gene>
    <name evidence="7" type="ORF">H8S09_04765</name>
</gene>
<accession>A0A8I0ANS6</accession>
<evidence type="ECO:0000256" key="4">
    <source>
        <dbReference type="ARBA" id="ARBA00022989"/>
    </source>
</evidence>
<sequence>MKYIRQFLIILAISFIGELLKYVLPLPIPASIYGMAILFVCLMTGWIKLEAVKETGKFLIEIMPLMFIPAGVGLLVSWGTLKPVLIPVCVITVVTIITVMAMTGRLSQWIIRKDRKKEEQEDA</sequence>
<dbReference type="EMBL" id="JACOOX010000002">
    <property type="protein sequence ID" value="MBC5662210.1"/>
    <property type="molecule type" value="Genomic_DNA"/>
</dbReference>
<evidence type="ECO:0000256" key="2">
    <source>
        <dbReference type="ARBA" id="ARBA00022475"/>
    </source>
</evidence>
<evidence type="ECO:0000313" key="8">
    <source>
        <dbReference type="Proteomes" id="UP000615234"/>
    </source>
</evidence>
<comment type="subcellular location">
    <subcellularLocation>
        <location evidence="1">Cell membrane</location>
        <topology evidence="1">Multi-pass membrane protein</topology>
    </subcellularLocation>
</comment>
<proteinExistence type="predicted"/>
<dbReference type="PANTHER" id="PTHR33931:SF2">
    <property type="entry name" value="HOLIN-LIKE PROTEIN CIDA"/>
    <property type="match status" value="1"/>
</dbReference>
<feature type="transmembrane region" description="Helical" evidence="6">
    <location>
        <begin position="59"/>
        <end position="78"/>
    </location>
</feature>
<dbReference type="GO" id="GO:0005886">
    <property type="term" value="C:plasma membrane"/>
    <property type="evidence" value="ECO:0007669"/>
    <property type="project" value="UniProtKB-SubCell"/>
</dbReference>
<protein>
    <submittedName>
        <fullName evidence="7">CidA/LrgA family protein</fullName>
    </submittedName>
</protein>
<organism evidence="7 8">
    <name type="scientific">Coprococcus hominis</name>
    <name type="common">ex Liu et al. 2022</name>
    <dbReference type="NCBI Taxonomy" id="2763039"/>
    <lineage>
        <taxon>Bacteria</taxon>
        <taxon>Bacillati</taxon>
        <taxon>Bacillota</taxon>
        <taxon>Clostridia</taxon>
        <taxon>Lachnospirales</taxon>
        <taxon>Lachnospiraceae</taxon>
        <taxon>Coprococcus</taxon>
    </lineage>
</organism>
<keyword evidence="2" id="KW-1003">Cell membrane</keyword>
<keyword evidence="8" id="KW-1185">Reference proteome</keyword>
<keyword evidence="3 6" id="KW-0812">Transmembrane</keyword>
<dbReference type="Pfam" id="PF03788">
    <property type="entry name" value="LrgA"/>
    <property type="match status" value="1"/>
</dbReference>
<reference evidence="7 8" key="1">
    <citation type="submission" date="2020-08" db="EMBL/GenBank/DDBJ databases">
        <title>Genome public.</title>
        <authorList>
            <person name="Liu C."/>
            <person name="Sun Q."/>
        </authorList>
    </citation>
    <scope>NUCLEOTIDE SEQUENCE [LARGE SCALE GENOMIC DNA]</scope>
    <source>
        <strain evidence="7 8">NSJ-10</strain>
    </source>
</reference>
<feature type="transmembrane region" description="Helical" evidence="6">
    <location>
        <begin position="30"/>
        <end position="47"/>
    </location>
</feature>
<evidence type="ECO:0000313" key="7">
    <source>
        <dbReference type="EMBL" id="MBC5662210.1"/>
    </source>
</evidence>